<dbReference type="Proteomes" id="UP001164803">
    <property type="component" value="Chromosome"/>
</dbReference>
<dbReference type="RefSeq" id="WP_268043577.1">
    <property type="nucleotide sequence ID" value="NZ_CP104064.1"/>
</dbReference>
<keyword evidence="3" id="KW-1185">Reference proteome</keyword>
<evidence type="ECO:0000313" key="1">
    <source>
        <dbReference type="EMBL" id="WAH36254.1"/>
    </source>
</evidence>
<organism evidence="2 3">
    <name type="scientific">Alicyclobacillus dauci</name>
    <dbReference type="NCBI Taxonomy" id="1475485"/>
    <lineage>
        <taxon>Bacteria</taxon>
        <taxon>Bacillati</taxon>
        <taxon>Bacillota</taxon>
        <taxon>Bacilli</taxon>
        <taxon>Bacillales</taxon>
        <taxon>Alicyclobacillaceae</taxon>
        <taxon>Alicyclobacillus</taxon>
    </lineage>
</organism>
<dbReference type="InterPro" id="IPR007358">
    <property type="entry name" value="Nucleoid_associated_NdpA"/>
</dbReference>
<dbReference type="Pfam" id="PF04245">
    <property type="entry name" value="NA37"/>
    <property type="match status" value="1"/>
</dbReference>
<evidence type="ECO:0000313" key="3">
    <source>
        <dbReference type="Proteomes" id="UP001164803"/>
    </source>
</evidence>
<dbReference type="Proteomes" id="UP001164803">
    <property type="component" value="Plasmid unnamed1"/>
</dbReference>
<gene>
    <name evidence="1" type="ORF">NZD86_18750</name>
    <name evidence="2" type="ORF">NZD86_23270</name>
</gene>
<keyword evidence="2" id="KW-0614">Plasmid</keyword>
<protein>
    <submittedName>
        <fullName evidence="2">Nucleoid-associated protein</fullName>
    </submittedName>
</protein>
<dbReference type="EMBL" id="CP104065">
    <property type="protein sequence ID" value="WAH39424.1"/>
    <property type="molecule type" value="Genomic_DNA"/>
</dbReference>
<reference evidence="2" key="1">
    <citation type="submission" date="2022-08" db="EMBL/GenBank/DDBJ databases">
        <title>Alicyclobacillus dauci DSM2870, complete genome.</title>
        <authorList>
            <person name="Wang Q."/>
            <person name="Cai R."/>
            <person name="Wang Z."/>
        </authorList>
    </citation>
    <scope>NUCLEOTIDE SEQUENCE</scope>
    <source>
        <strain evidence="2">DSM 28700</strain>
        <plasmid evidence="2">unnamed1</plasmid>
    </source>
</reference>
<proteinExistence type="predicted"/>
<accession>A0ABY6Z993</accession>
<evidence type="ECO:0000313" key="2">
    <source>
        <dbReference type="EMBL" id="WAH39424.1"/>
    </source>
</evidence>
<sequence>MLNFAAVNMERLVIHRVGNKANEEELLCSNAIVKIDDEQVQQLLFKYLLQPFRKNENINRFSHSTDIRFNEIYMYITQVFQDPNTFLEQSKNIARHLYENSTHPRIKGGEFYMAYLHNVEDGDIITDAIGLFRTENKETYLKVVERSDAFNVVSDSGINIKALDKGCLVLNTNAEQGYKVYVVDSHSKAANEARYWKDDFLRIEPARPEDAITRDYIEMVGQFVTDEIVDENKIKPVELRSRTLQFFEDNPKFEMSRFEEEVLQEPTYIESFRAYSGQYQEEHAMEPPTEFQISPSSVKSAKRRMKSVIKLDKLVDIYVRSHDPQDLKHIERGHDSAKNMNYYKIYFTDEN</sequence>
<geneLocation type="plasmid" evidence="2 3">
    <name>unnamed1</name>
</geneLocation>
<dbReference type="EMBL" id="CP104064">
    <property type="protein sequence ID" value="WAH36254.1"/>
    <property type="molecule type" value="Genomic_DNA"/>
</dbReference>
<name>A0ABY6Z993_9BACL</name>